<evidence type="ECO:0000259" key="1">
    <source>
        <dbReference type="Pfam" id="PF01208"/>
    </source>
</evidence>
<dbReference type="PANTHER" id="PTHR47099">
    <property type="entry name" value="METHYLCOBAMIDE:COM METHYLTRANSFERASE MTBA"/>
    <property type="match status" value="1"/>
</dbReference>
<accession>A0A4V6HR36</accession>
<dbReference type="InterPro" id="IPR000257">
    <property type="entry name" value="Uroporphyrinogen_deCOase"/>
</dbReference>
<dbReference type="Gene3D" id="3.20.20.210">
    <property type="match status" value="1"/>
</dbReference>
<dbReference type="AlphaFoldDB" id="A0A4V6HR36"/>
<dbReference type="InterPro" id="IPR038071">
    <property type="entry name" value="UROD/MetE-like_sf"/>
</dbReference>
<keyword evidence="2" id="KW-0489">Methyltransferase</keyword>
<keyword evidence="2" id="KW-0808">Transferase</keyword>
<protein>
    <submittedName>
        <fullName evidence="2">Methylcobalamin:coenzyme M methyltransferase</fullName>
    </submittedName>
</protein>
<dbReference type="STRING" id="180332.GCA_000797495_02984"/>
<gene>
    <name evidence="2" type="ORF">DSM106044_05627</name>
</gene>
<dbReference type="GO" id="GO:0032259">
    <property type="term" value="P:methylation"/>
    <property type="evidence" value="ECO:0007669"/>
    <property type="project" value="UniProtKB-KW"/>
</dbReference>
<dbReference type="Pfam" id="PF01208">
    <property type="entry name" value="URO-D"/>
    <property type="match status" value="1"/>
</dbReference>
<dbReference type="RefSeq" id="WP_044297221.1">
    <property type="nucleotide sequence ID" value="NZ_JTGN01000016.1"/>
</dbReference>
<keyword evidence="3" id="KW-1185">Reference proteome</keyword>
<organism evidence="2 3">
    <name type="scientific">Robinsoniella peoriensis</name>
    <dbReference type="NCBI Taxonomy" id="180332"/>
    <lineage>
        <taxon>Bacteria</taxon>
        <taxon>Bacillati</taxon>
        <taxon>Bacillota</taxon>
        <taxon>Clostridia</taxon>
        <taxon>Lachnospirales</taxon>
        <taxon>Lachnospiraceae</taxon>
        <taxon>Robinsoniella</taxon>
    </lineage>
</organism>
<dbReference type="GO" id="GO:0008168">
    <property type="term" value="F:methyltransferase activity"/>
    <property type="evidence" value="ECO:0007669"/>
    <property type="project" value="UniProtKB-KW"/>
</dbReference>
<reference evidence="2 3" key="1">
    <citation type="journal article" date="2019" name="Anaerobe">
        <title>Detection of Robinsoniella peoriensis in multiple bone samples of a trauma patient.</title>
        <authorList>
            <person name="Schrottner P."/>
            <person name="Hartwich K."/>
            <person name="Bunk B."/>
            <person name="Schober I."/>
            <person name="Helbig S."/>
            <person name="Rudolph W.W."/>
            <person name="Gunzer F."/>
        </authorList>
    </citation>
    <scope>NUCLEOTIDE SEQUENCE [LARGE SCALE GENOMIC DNA]</scope>
    <source>
        <strain evidence="2 3">DSM 106044</strain>
    </source>
</reference>
<dbReference type="InterPro" id="IPR052024">
    <property type="entry name" value="Methanogen_methyltrans"/>
</dbReference>
<name>A0A4V6HR36_9FIRM</name>
<evidence type="ECO:0000313" key="3">
    <source>
        <dbReference type="Proteomes" id="UP000306509"/>
    </source>
</evidence>
<evidence type="ECO:0000313" key="2">
    <source>
        <dbReference type="EMBL" id="TLC97547.1"/>
    </source>
</evidence>
<dbReference type="GO" id="GO:0004853">
    <property type="term" value="F:uroporphyrinogen decarboxylase activity"/>
    <property type="evidence" value="ECO:0007669"/>
    <property type="project" value="InterPro"/>
</dbReference>
<dbReference type="SUPFAM" id="SSF51726">
    <property type="entry name" value="UROD/MetE-like"/>
    <property type="match status" value="1"/>
</dbReference>
<feature type="domain" description="Uroporphyrinogen decarboxylase (URO-D)" evidence="1">
    <location>
        <begin position="111"/>
        <end position="354"/>
    </location>
</feature>
<dbReference type="EMBL" id="QGQD01000118">
    <property type="protein sequence ID" value="TLC97547.1"/>
    <property type="molecule type" value="Genomic_DNA"/>
</dbReference>
<comment type="caution">
    <text evidence="2">The sequence shown here is derived from an EMBL/GenBank/DDBJ whole genome shotgun (WGS) entry which is preliminary data.</text>
</comment>
<sequence length="357" mass="41213">MQPRERVLRAMRREGNPDRMPFEISWGAFTPGVMETYHKITGTNLPPEEYYDFDVRTVSVGPSRKIRDVSIYYDEELPADIVLDEFGAGGIRGSQDHFLEFRYHPLSKAQSLEDIRAYQWPDLDADYRYEGLREQVSTYHKRGYAVTGDMYSTIFETAWMLRGLEELLIDFYEQPELVHELCEQITRLRIRQAQKYAEAGVDIIRLGDDVATQLAPMISPCLYREFFQVRIKRIVDAGKKINPQVLYFLHSCGKVEDMIPYFLEEGIDILNPVQPECNDLEKIAHLYGDKISFWGGIGTQTTMPFGTPEDVRTKVHQVQKILGINGGLLIAPSHILEPEVPWENITAFIEIAKKSYY</sequence>
<dbReference type="PANTHER" id="PTHR47099:SF1">
    <property type="entry name" value="METHYLCOBAMIDE:COM METHYLTRANSFERASE MTBA"/>
    <property type="match status" value="1"/>
</dbReference>
<dbReference type="Proteomes" id="UP000306509">
    <property type="component" value="Unassembled WGS sequence"/>
</dbReference>
<proteinExistence type="predicted"/>
<dbReference type="GO" id="GO:0006779">
    <property type="term" value="P:porphyrin-containing compound biosynthetic process"/>
    <property type="evidence" value="ECO:0007669"/>
    <property type="project" value="InterPro"/>
</dbReference>